<sequence length="21" mass="2307">MVTCNSYLFVSLYPTSPPSLS</sequence>
<evidence type="ECO:0000313" key="1">
    <source>
        <dbReference type="EMBL" id="MBX74345.1"/>
    </source>
</evidence>
<protein>
    <submittedName>
        <fullName evidence="1">Uncharacterized protein</fullName>
    </submittedName>
</protein>
<reference evidence="1" key="1">
    <citation type="submission" date="2018-02" db="EMBL/GenBank/DDBJ databases">
        <title>Rhizophora mucronata_Transcriptome.</title>
        <authorList>
            <person name="Meera S.P."/>
            <person name="Sreeshan A."/>
            <person name="Augustine A."/>
        </authorList>
    </citation>
    <scope>NUCLEOTIDE SEQUENCE</scope>
    <source>
        <tissue evidence="1">Leaf</tissue>
    </source>
</reference>
<name>A0A2P2R548_RHIMU</name>
<accession>A0A2P2R548</accession>
<proteinExistence type="predicted"/>
<dbReference type="EMBL" id="GGEC01093861">
    <property type="protein sequence ID" value="MBX74345.1"/>
    <property type="molecule type" value="Transcribed_RNA"/>
</dbReference>
<organism evidence="1">
    <name type="scientific">Rhizophora mucronata</name>
    <name type="common">Asiatic mangrove</name>
    <dbReference type="NCBI Taxonomy" id="61149"/>
    <lineage>
        <taxon>Eukaryota</taxon>
        <taxon>Viridiplantae</taxon>
        <taxon>Streptophyta</taxon>
        <taxon>Embryophyta</taxon>
        <taxon>Tracheophyta</taxon>
        <taxon>Spermatophyta</taxon>
        <taxon>Magnoliopsida</taxon>
        <taxon>eudicotyledons</taxon>
        <taxon>Gunneridae</taxon>
        <taxon>Pentapetalae</taxon>
        <taxon>rosids</taxon>
        <taxon>fabids</taxon>
        <taxon>Malpighiales</taxon>
        <taxon>Rhizophoraceae</taxon>
        <taxon>Rhizophora</taxon>
    </lineage>
</organism>
<dbReference type="AlphaFoldDB" id="A0A2P2R548"/>